<sequence length="937" mass="105055">MSILNLFYNPSKRVIGSLEKKVAEINALEDEIKKLTDEELKAKTGEFKQKLQVPSTPLRSSSYEGQAEYREDKENELLEEITAEAFAVLREAMRRVWGERHFDVQLIGGLVLHQGKIAEMKTGEGKTIAAALALYLNALAGEGVHLITVNDYLSKHQGEGMGEVYNFLGLSTGVIQSNQETYKFVKKVDYKHYSDCDGSNLELCSRHDAYAADITYGTNNEFGFDYLRDNMAPSVEACAQRKLNFAIVDEVDSILIDEARTPLIISAPAQESGSMYAQFATLVPRLKSETDYVLDEKDKAVTLTDQGIKEMEKMLHVDNIYEVGPEGAPVGGGLAMVHHLEQALKAETLFKRDRDYVVRDGEIIIVDEFTGRLMVGRRYSEGLHQAIEAKENVEVKQESQTLATISFQNLFRLYDKLAGMTGTAATEAEEFFKIYELDVVEIPTNKPIVRKDLPDRIYKSEEAKFDAVVESVKELNASGQPVLIGTVSVSKNEILSKKLKQAGVKHEVLNAKQHDREAKIIIKAGQKDAVTVATNMAGRGTDIKLGVGVRESGGLHVLGTERHEARRIDNQLRGRAGRQGDPGSSQFFVSMEDDLMRIFGGEKLKNLMNSLGLPDDMPIENKLISRSIESAQRRVEGYNFDSRKHLVEYDDVMNKHREVIYRKRRTILEGQRDGETEGQRENLDSSATSLLRYSDSLKSEIIDIINEEVINIFGLYVGDDEKIKMELKAILGDVDLSELDADKVKKFARELYDSREAKLTASVMRQVEKMVYLRTIDMLWIEHLTTMDELRTGIGLQGYGQKDPLVEYKQAAFRMFEGLLKTIESNVARTIFKVEVAVNQSAPPVTNIKQAEYSSPDADTIGGFEEKLKDEKLKTKADNDRIDRVTKTINQGKTVYDRMQETAKTGPASQAKNAKKVGRNDPCPCGSGKKYKKCHGK</sequence>
<evidence type="ECO:0000256" key="10">
    <source>
        <dbReference type="ARBA" id="ARBA00022840"/>
    </source>
</evidence>
<dbReference type="SUPFAM" id="SSF81886">
    <property type="entry name" value="Helical scaffold and wing domains of SecA"/>
    <property type="match status" value="1"/>
</dbReference>
<evidence type="ECO:0000256" key="8">
    <source>
        <dbReference type="ARBA" id="ARBA00022741"/>
    </source>
</evidence>
<dbReference type="InterPro" id="IPR011130">
    <property type="entry name" value="SecA_preprotein_X-link_dom"/>
</dbReference>
<keyword evidence="5 15" id="KW-1003">Cell membrane</keyword>
<dbReference type="InterPro" id="IPR001650">
    <property type="entry name" value="Helicase_C-like"/>
</dbReference>
<gene>
    <name evidence="15 22" type="primary">secA</name>
    <name evidence="22" type="ORF">COT78_01730</name>
</gene>
<feature type="binding site" evidence="15">
    <location>
        <position position="105"/>
    </location>
    <ligand>
        <name>ATP</name>
        <dbReference type="ChEBI" id="CHEBI:30616"/>
    </ligand>
</feature>
<dbReference type="HAMAP" id="MF_01382">
    <property type="entry name" value="SecA"/>
    <property type="match status" value="1"/>
</dbReference>
<evidence type="ECO:0000313" key="23">
    <source>
        <dbReference type="Proteomes" id="UP000231382"/>
    </source>
</evidence>
<comment type="caution">
    <text evidence="22">The sequence shown here is derived from an EMBL/GenBank/DDBJ whole genome shotgun (WGS) entry which is preliminary data.</text>
</comment>
<dbReference type="InterPro" id="IPR044722">
    <property type="entry name" value="SecA_SF2_C"/>
</dbReference>
<evidence type="ECO:0000259" key="21">
    <source>
        <dbReference type="PROSITE" id="PS51196"/>
    </source>
</evidence>
<proteinExistence type="inferred from homology"/>
<dbReference type="GO" id="GO:0031522">
    <property type="term" value="C:cell envelope Sec protein transport complex"/>
    <property type="evidence" value="ECO:0007669"/>
    <property type="project" value="TreeGrafter"/>
</dbReference>
<dbReference type="EMBL" id="PEZW01000011">
    <property type="protein sequence ID" value="PIS07802.1"/>
    <property type="molecule type" value="Genomic_DNA"/>
</dbReference>
<dbReference type="FunFam" id="3.90.1440.10:FF:000002">
    <property type="entry name" value="Protein translocase subunit SecA"/>
    <property type="match status" value="1"/>
</dbReference>
<comment type="subunit">
    <text evidence="15">Monomer and homodimer. Part of the essential Sec protein translocation apparatus which comprises SecA, SecYEG and auxiliary proteins SecDF. Other proteins may also be involved.</text>
</comment>
<evidence type="ECO:0000256" key="6">
    <source>
        <dbReference type="ARBA" id="ARBA00022490"/>
    </source>
</evidence>
<dbReference type="InterPro" id="IPR011116">
    <property type="entry name" value="SecA_Wing/Scaffold"/>
</dbReference>
<protein>
    <recommendedName>
        <fullName evidence="15 16">Protein translocase subunit SecA</fullName>
        <ecNumber evidence="15">7.4.2.8</ecNumber>
    </recommendedName>
</protein>
<keyword evidence="7" id="KW-0479">Metal-binding</keyword>
<dbReference type="InterPro" id="IPR036670">
    <property type="entry name" value="SecA_X-link_sf"/>
</dbReference>
<dbReference type="SMART" id="SM00958">
    <property type="entry name" value="SecA_PP_bind"/>
    <property type="match status" value="1"/>
</dbReference>
<evidence type="ECO:0000313" key="22">
    <source>
        <dbReference type="EMBL" id="PIS07802.1"/>
    </source>
</evidence>
<dbReference type="GO" id="GO:0005886">
    <property type="term" value="C:plasma membrane"/>
    <property type="evidence" value="ECO:0007669"/>
    <property type="project" value="UniProtKB-SubCell"/>
</dbReference>
<dbReference type="PROSITE" id="PS01312">
    <property type="entry name" value="SECA"/>
    <property type="match status" value="1"/>
</dbReference>
<dbReference type="GO" id="GO:0046872">
    <property type="term" value="F:metal ion binding"/>
    <property type="evidence" value="ECO:0007669"/>
    <property type="project" value="UniProtKB-KW"/>
</dbReference>
<dbReference type="PROSITE" id="PS51196">
    <property type="entry name" value="SECA_MOTOR_DEAD"/>
    <property type="match status" value="1"/>
</dbReference>
<dbReference type="InterPro" id="IPR000185">
    <property type="entry name" value="SecA"/>
</dbReference>
<keyword evidence="9" id="KW-0862">Zinc</keyword>
<evidence type="ECO:0000256" key="3">
    <source>
        <dbReference type="ARBA" id="ARBA00007650"/>
    </source>
</evidence>
<evidence type="ECO:0000259" key="19">
    <source>
        <dbReference type="PROSITE" id="PS51192"/>
    </source>
</evidence>
<dbReference type="PROSITE" id="PS51192">
    <property type="entry name" value="HELICASE_ATP_BIND_1"/>
    <property type="match status" value="1"/>
</dbReference>
<dbReference type="Gene3D" id="3.90.1440.10">
    <property type="entry name" value="SecA, preprotein cross-linking domain"/>
    <property type="match status" value="1"/>
</dbReference>
<keyword evidence="8 15" id="KW-0547">Nucleotide-binding</keyword>
<keyword evidence="4 15" id="KW-0813">Transport</keyword>
<dbReference type="Gene3D" id="3.10.450.50">
    <property type="match status" value="1"/>
</dbReference>
<evidence type="ECO:0000256" key="17">
    <source>
        <dbReference type="SAM" id="Coils"/>
    </source>
</evidence>
<keyword evidence="10 15" id="KW-0067">ATP-binding</keyword>
<keyword evidence="12 15" id="KW-1278">Translocase</keyword>
<reference evidence="23" key="1">
    <citation type="submission" date="2017-09" db="EMBL/GenBank/DDBJ databases">
        <title>Depth-based differentiation of microbial function through sediment-hosted aquifers and enrichment of novel symbionts in the deep terrestrial subsurface.</title>
        <authorList>
            <person name="Probst A.J."/>
            <person name="Ladd B."/>
            <person name="Jarett J.K."/>
            <person name="Geller-Mcgrath D.E."/>
            <person name="Sieber C.M.K."/>
            <person name="Emerson J.B."/>
            <person name="Anantharaman K."/>
            <person name="Thomas B.C."/>
            <person name="Malmstrom R."/>
            <person name="Stieglmeier M."/>
            <person name="Klingl A."/>
            <person name="Woyke T."/>
            <person name="Ryan C.M."/>
            <person name="Banfield J.F."/>
        </authorList>
    </citation>
    <scope>NUCLEOTIDE SEQUENCE [LARGE SCALE GENOMIC DNA]</scope>
</reference>
<dbReference type="GO" id="GO:0005829">
    <property type="term" value="C:cytosol"/>
    <property type="evidence" value="ECO:0007669"/>
    <property type="project" value="TreeGrafter"/>
</dbReference>
<dbReference type="NCBIfam" id="TIGR00963">
    <property type="entry name" value="secA"/>
    <property type="match status" value="1"/>
</dbReference>
<dbReference type="Gene3D" id="3.40.50.300">
    <property type="entry name" value="P-loop containing nucleotide triphosphate hydrolases"/>
    <property type="match status" value="3"/>
</dbReference>
<dbReference type="InterPro" id="IPR004027">
    <property type="entry name" value="SEC_C_motif"/>
</dbReference>
<dbReference type="SUPFAM" id="SSF81767">
    <property type="entry name" value="Pre-protein crosslinking domain of SecA"/>
    <property type="match status" value="1"/>
</dbReference>
<dbReference type="Pfam" id="PF07517">
    <property type="entry name" value="SecA_DEAD"/>
    <property type="match status" value="1"/>
</dbReference>
<accession>A0A2H0W6V4</accession>
<keyword evidence="11 15" id="KW-0653">Protein transport</keyword>
<dbReference type="SUPFAM" id="SSF52540">
    <property type="entry name" value="P-loop containing nucleoside triphosphate hydrolases"/>
    <property type="match status" value="2"/>
</dbReference>
<dbReference type="Pfam" id="PF02810">
    <property type="entry name" value="SEC-C"/>
    <property type="match status" value="1"/>
</dbReference>
<keyword evidence="6 15" id="KW-0963">Cytoplasm</keyword>
<feature type="binding site" evidence="15">
    <location>
        <begin position="123"/>
        <end position="127"/>
    </location>
    <ligand>
        <name>ATP</name>
        <dbReference type="ChEBI" id="CHEBI:30616"/>
    </ligand>
</feature>
<dbReference type="Pfam" id="PF01043">
    <property type="entry name" value="SecA_PP_bind"/>
    <property type="match status" value="1"/>
</dbReference>
<comment type="similarity">
    <text evidence="3 15 16">Belongs to the SecA family.</text>
</comment>
<dbReference type="GO" id="GO:0043952">
    <property type="term" value="P:protein transport by the Sec complex"/>
    <property type="evidence" value="ECO:0007669"/>
    <property type="project" value="TreeGrafter"/>
</dbReference>
<dbReference type="CDD" id="cd18803">
    <property type="entry name" value="SF2_C_secA"/>
    <property type="match status" value="1"/>
</dbReference>
<evidence type="ECO:0000256" key="4">
    <source>
        <dbReference type="ARBA" id="ARBA00022448"/>
    </source>
</evidence>
<keyword evidence="14 15" id="KW-0472">Membrane</keyword>
<evidence type="ECO:0000256" key="16">
    <source>
        <dbReference type="RuleBase" id="RU003874"/>
    </source>
</evidence>
<evidence type="ECO:0000256" key="7">
    <source>
        <dbReference type="ARBA" id="ARBA00022723"/>
    </source>
</evidence>
<dbReference type="Gene3D" id="1.10.3060.10">
    <property type="entry name" value="Helical scaffold and wing domains of SecA"/>
    <property type="match status" value="1"/>
</dbReference>
<evidence type="ECO:0000256" key="1">
    <source>
        <dbReference type="ARBA" id="ARBA00001947"/>
    </source>
</evidence>
<evidence type="ECO:0000256" key="2">
    <source>
        <dbReference type="ARBA" id="ARBA00004170"/>
    </source>
</evidence>
<dbReference type="PANTHER" id="PTHR30612:SF0">
    <property type="entry name" value="CHLOROPLAST PROTEIN-TRANSPORTING ATPASE"/>
    <property type="match status" value="1"/>
</dbReference>
<dbReference type="GO" id="GO:0008564">
    <property type="term" value="F:protein-exporting ATPase activity"/>
    <property type="evidence" value="ECO:0007669"/>
    <property type="project" value="UniProtKB-EC"/>
</dbReference>
<dbReference type="InterPro" id="IPR036266">
    <property type="entry name" value="SecA_Wing/Scaffold_sf"/>
</dbReference>
<feature type="binding site" evidence="15">
    <location>
        <position position="542"/>
    </location>
    <ligand>
        <name>ATP</name>
        <dbReference type="ChEBI" id="CHEBI:30616"/>
    </ligand>
</feature>
<name>A0A2H0W6V4_9BACT</name>
<dbReference type="Pfam" id="PF21090">
    <property type="entry name" value="P-loop_SecA"/>
    <property type="match status" value="2"/>
</dbReference>
<feature type="domain" description="Helicase ATP-binding" evidence="19">
    <location>
        <begin position="107"/>
        <end position="287"/>
    </location>
</feature>
<dbReference type="PROSITE" id="PS51194">
    <property type="entry name" value="HELICASE_CTER"/>
    <property type="match status" value="1"/>
</dbReference>
<dbReference type="SMART" id="SM00957">
    <property type="entry name" value="SecA_DEAD"/>
    <property type="match status" value="1"/>
</dbReference>
<comment type="catalytic activity">
    <reaction evidence="15">
        <text>ATP + H2O + cellular proteinSide 1 = ADP + phosphate + cellular proteinSide 2.</text>
        <dbReference type="EC" id="7.4.2.8"/>
    </reaction>
</comment>
<feature type="region of interest" description="Disordered" evidence="18">
    <location>
        <begin position="901"/>
        <end position="937"/>
    </location>
</feature>
<keyword evidence="17" id="KW-0175">Coiled coil</keyword>
<dbReference type="InterPro" id="IPR020937">
    <property type="entry name" value="SecA_CS"/>
</dbReference>
<dbReference type="EC" id="7.4.2.8" evidence="15"/>
<dbReference type="PANTHER" id="PTHR30612">
    <property type="entry name" value="SECA INNER MEMBRANE COMPONENT OF SEC PROTEIN SECRETION SYSTEM"/>
    <property type="match status" value="1"/>
</dbReference>
<evidence type="ECO:0000256" key="11">
    <source>
        <dbReference type="ARBA" id="ARBA00022927"/>
    </source>
</evidence>
<evidence type="ECO:0000256" key="9">
    <source>
        <dbReference type="ARBA" id="ARBA00022833"/>
    </source>
</evidence>
<dbReference type="Pfam" id="PF07516">
    <property type="entry name" value="SecA_SW"/>
    <property type="match status" value="1"/>
</dbReference>
<evidence type="ECO:0000256" key="12">
    <source>
        <dbReference type="ARBA" id="ARBA00022967"/>
    </source>
</evidence>
<evidence type="ECO:0000256" key="18">
    <source>
        <dbReference type="SAM" id="MobiDB-lite"/>
    </source>
</evidence>
<dbReference type="GO" id="GO:0005524">
    <property type="term" value="F:ATP binding"/>
    <property type="evidence" value="ECO:0007669"/>
    <property type="project" value="UniProtKB-UniRule"/>
</dbReference>
<dbReference type="NCBIfam" id="NF006630">
    <property type="entry name" value="PRK09200.1"/>
    <property type="match status" value="1"/>
</dbReference>
<evidence type="ECO:0000256" key="15">
    <source>
        <dbReference type="HAMAP-Rule" id="MF_01382"/>
    </source>
</evidence>
<evidence type="ECO:0000259" key="20">
    <source>
        <dbReference type="PROSITE" id="PS51194"/>
    </source>
</evidence>
<dbReference type="InterPro" id="IPR014018">
    <property type="entry name" value="SecA_motor_DEAD"/>
</dbReference>
<dbReference type="InterPro" id="IPR027417">
    <property type="entry name" value="P-loop_NTPase"/>
</dbReference>
<dbReference type="GO" id="GO:0017038">
    <property type="term" value="P:protein import"/>
    <property type="evidence" value="ECO:0007669"/>
    <property type="project" value="InterPro"/>
</dbReference>
<feature type="coiled-coil region" evidence="17">
    <location>
        <begin position="18"/>
        <end position="45"/>
    </location>
</feature>
<comment type="cofactor">
    <cofactor evidence="1">
        <name>Zn(2+)</name>
        <dbReference type="ChEBI" id="CHEBI:29105"/>
    </cofactor>
</comment>
<dbReference type="InterPro" id="IPR014001">
    <property type="entry name" value="Helicase_ATP-bd"/>
</dbReference>
<feature type="domain" description="SecA family profile" evidence="21">
    <location>
        <begin position="1"/>
        <end position="620"/>
    </location>
</feature>
<evidence type="ECO:0000256" key="5">
    <source>
        <dbReference type="ARBA" id="ARBA00022475"/>
    </source>
</evidence>
<dbReference type="GO" id="GO:0006605">
    <property type="term" value="P:protein targeting"/>
    <property type="evidence" value="ECO:0007669"/>
    <property type="project" value="UniProtKB-UniRule"/>
</dbReference>
<feature type="domain" description="Helicase C-terminal" evidence="20">
    <location>
        <begin position="464"/>
        <end position="625"/>
    </location>
</feature>
<dbReference type="PRINTS" id="PR00906">
    <property type="entry name" value="SECA"/>
</dbReference>
<dbReference type="AlphaFoldDB" id="A0A2H0W6V4"/>
<keyword evidence="13 15" id="KW-0811">Translocation</keyword>
<dbReference type="GO" id="GO:0065002">
    <property type="term" value="P:intracellular protein transmembrane transport"/>
    <property type="evidence" value="ECO:0007669"/>
    <property type="project" value="UniProtKB-UniRule"/>
</dbReference>
<dbReference type="CDD" id="cd17928">
    <property type="entry name" value="DEXDc_SecA"/>
    <property type="match status" value="1"/>
</dbReference>
<evidence type="ECO:0000256" key="13">
    <source>
        <dbReference type="ARBA" id="ARBA00023010"/>
    </source>
</evidence>
<dbReference type="Proteomes" id="UP000231382">
    <property type="component" value="Unassembled WGS sequence"/>
</dbReference>
<comment type="subcellular location">
    <subcellularLocation>
        <location evidence="15">Cell membrane</location>
        <topology evidence="15">Peripheral membrane protein</topology>
        <orientation evidence="15">Cytoplasmic side</orientation>
    </subcellularLocation>
    <subcellularLocation>
        <location evidence="15">Cytoplasm</location>
    </subcellularLocation>
    <subcellularLocation>
        <location evidence="2">Membrane</location>
        <topology evidence="2">Peripheral membrane protein</topology>
    </subcellularLocation>
    <text evidence="15">Distribution is 50-50.</text>
</comment>
<comment type="function">
    <text evidence="15">Part of the Sec protein translocase complex. Interacts with the SecYEG preprotein conducting channel. Has a central role in coupling the hydrolysis of ATP to the transfer of proteins into and across the cell membrane, serving as an ATP-driven molecular motor driving the stepwise translocation of polypeptide chains across the membrane.</text>
</comment>
<organism evidence="22 23">
    <name type="scientific">Candidatus Berkelbacteria bacterium CG10_big_fil_rev_8_21_14_0_10_43_13</name>
    <dbReference type="NCBI Taxonomy" id="1974514"/>
    <lineage>
        <taxon>Bacteria</taxon>
        <taxon>Candidatus Berkelbacteria</taxon>
    </lineage>
</organism>
<dbReference type="FunFam" id="3.40.50.300:FF:000429">
    <property type="entry name" value="Preprotein translocase subunit SecA"/>
    <property type="match status" value="1"/>
</dbReference>
<dbReference type="InterPro" id="IPR011115">
    <property type="entry name" value="SecA_DEAD"/>
</dbReference>
<evidence type="ECO:0000256" key="14">
    <source>
        <dbReference type="ARBA" id="ARBA00023136"/>
    </source>
</evidence>